<dbReference type="EMBL" id="PEZH01000003">
    <property type="protein sequence ID" value="PIS15400.1"/>
    <property type="molecule type" value="Genomic_DNA"/>
</dbReference>
<gene>
    <name evidence="1" type="ORF">COT63_00100</name>
</gene>
<organism evidence="1 2">
    <name type="scientific">Candidatus Shapirobacteria bacterium CG09_land_8_20_14_0_10_38_17</name>
    <dbReference type="NCBI Taxonomy" id="1974884"/>
    <lineage>
        <taxon>Bacteria</taxon>
        <taxon>Candidatus Shapironibacteriota</taxon>
    </lineage>
</organism>
<protein>
    <submittedName>
        <fullName evidence="1">Uncharacterized protein</fullName>
    </submittedName>
</protein>
<accession>A0A2H0WRW7</accession>
<dbReference type="Proteomes" id="UP000231282">
    <property type="component" value="Unassembled WGS sequence"/>
</dbReference>
<dbReference type="AlphaFoldDB" id="A0A2H0WRW7"/>
<evidence type="ECO:0000313" key="1">
    <source>
        <dbReference type="EMBL" id="PIS15400.1"/>
    </source>
</evidence>
<sequence>MKLDLKESGGNYTQIKKYINEYRLDISHFKGRGWNKGMSFPFHPKIPLGEILTKNSDFQSYKLKERLIKEGIKTPRCEECGLSIPQMVGCL</sequence>
<proteinExistence type="predicted"/>
<comment type="caution">
    <text evidence="1">The sequence shown here is derived from an EMBL/GenBank/DDBJ whole genome shotgun (WGS) entry which is preliminary data.</text>
</comment>
<name>A0A2H0WRW7_9BACT</name>
<evidence type="ECO:0000313" key="2">
    <source>
        <dbReference type="Proteomes" id="UP000231282"/>
    </source>
</evidence>
<reference evidence="2" key="1">
    <citation type="submission" date="2017-09" db="EMBL/GenBank/DDBJ databases">
        <title>Depth-based differentiation of microbial function through sediment-hosted aquifers and enrichment of novel symbionts in the deep terrestrial subsurface.</title>
        <authorList>
            <person name="Probst A.J."/>
            <person name="Ladd B."/>
            <person name="Jarett J.K."/>
            <person name="Geller-Mcgrath D.E."/>
            <person name="Sieber C.M.K."/>
            <person name="Emerson J.B."/>
            <person name="Anantharaman K."/>
            <person name="Thomas B.C."/>
            <person name="Malmstrom R."/>
            <person name="Stieglmeier M."/>
            <person name="Klingl A."/>
            <person name="Woyke T."/>
            <person name="Ryan C.M."/>
            <person name="Banfield J.F."/>
        </authorList>
    </citation>
    <scope>NUCLEOTIDE SEQUENCE [LARGE SCALE GENOMIC DNA]</scope>
</reference>